<accession>A0ABT0RGD1</accession>
<dbReference type="RefSeq" id="WP_249868212.1">
    <property type="nucleotide sequence ID" value="NZ_JAMGBC010000001.1"/>
</dbReference>
<evidence type="ECO:0000313" key="3">
    <source>
        <dbReference type="Proteomes" id="UP001165343"/>
    </source>
</evidence>
<name>A0ABT0RGD1_9SPHN</name>
<keyword evidence="1" id="KW-0472">Membrane</keyword>
<reference evidence="2" key="1">
    <citation type="submission" date="2022-05" db="EMBL/GenBank/DDBJ databases">
        <authorList>
            <person name="Jo J.-H."/>
            <person name="Im W.-T."/>
        </authorList>
    </citation>
    <scope>NUCLEOTIDE SEQUENCE</scope>
    <source>
        <strain evidence="2">RG327</strain>
    </source>
</reference>
<evidence type="ECO:0008006" key="4">
    <source>
        <dbReference type="Google" id="ProtNLM"/>
    </source>
</evidence>
<sequence>MADEDPWKQRFYVYLGARMLGLATMAAGLAIGFTDLVRPGGWPVVGGIIMALGAIDAFVAPRLLRKKWKKDDGGA</sequence>
<protein>
    <recommendedName>
        <fullName evidence="4">Transmembrane protein</fullName>
    </recommendedName>
</protein>
<feature type="transmembrane region" description="Helical" evidence="1">
    <location>
        <begin position="12"/>
        <end position="34"/>
    </location>
</feature>
<gene>
    <name evidence="2" type="ORF">LZ519_08290</name>
</gene>
<keyword evidence="1" id="KW-1133">Transmembrane helix</keyword>
<keyword evidence="1" id="KW-0812">Transmembrane</keyword>
<feature type="transmembrane region" description="Helical" evidence="1">
    <location>
        <begin position="40"/>
        <end position="60"/>
    </location>
</feature>
<evidence type="ECO:0000256" key="1">
    <source>
        <dbReference type="SAM" id="Phobius"/>
    </source>
</evidence>
<evidence type="ECO:0000313" key="2">
    <source>
        <dbReference type="EMBL" id="MCL6679306.1"/>
    </source>
</evidence>
<dbReference type="EMBL" id="JAMGBC010000001">
    <property type="protein sequence ID" value="MCL6679306.1"/>
    <property type="molecule type" value="Genomic_DNA"/>
</dbReference>
<dbReference type="Proteomes" id="UP001165343">
    <property type="component" value="Unassembled WGS sequence"/>
</dbReference>
<comment type="caution">
    <text evidence="2">The sequence shown here is derived from an EMBL/GenBank/DDBJ whole genome shotgun (WGS) entry which is preliminary data.</text>
</comment>
<proteinExistence type="predicted"/>
<organism evidence="2 3">
    <name type="scientific">Sphingomonas anseongensis</name>
    <dbReference type="NCBI Taxonomy" id="2908207"/>
    <lineage>
        <taxon>Bacteria</taxon>
        <taxon>Pseudomonadati</taxon>
        <taxon>Pseudomonadota</taxon>
        <taxon>Alphaproteobacteria</taxon>
        <taxon>Sphingomonadales</taxon>
        <taxon>Sphingomonadaceae</taxon>
        <taxon>Sphingomonas</taxon>
    </lineage>
</organism>
<keyword evidence="3" id="KW-1185">Reference proteome</keyword>